<dbReference type="Pfam" id="PF00069">
    <property type="entry name" value="Pkinase"/>
    <property type="match status" value="1"/>
</dbReference>
<dbReference type="Gene3D" id="3.30.200.20">
    <property type="entry name" value="Phosphorylase Kinase, domain 1"/>
    <property type="match status" value="1"/>
</dbReference>
<dbReference type="PANTHER" id="PTHR24058">
    <property type="entry name" value="DUAL SPECIFICITY PROTEIN KINASE"/>
    <property type="match status" value="1"/>
</dbReference>
<dbReference type="InterPro" id="IPR000719">
    <property type="entry name" value="Prot_kinase_dom"/>
</dbReference>
<comment type="similarity">
    <text evidence="1">Belongs to the protein kinase superfamily. CMGC Ser/Thr protein kinase family. MNB/DYRK subfamily.</text>
</comment>
<evidence type="ECO:0000313" key="11">
    <source>
        <dbReference type="Proteomes" id="UP000026962"/>
    </source>
</evidence>
<dbReference type="Proteomes" id="UP000026962">
    <property type="component" value="Chromosome 2"/>
</dbReference>
<reference evidence="10" key="1">
    <citation type="submission" date="2015-04" db="UniProtKB">
        <authorList>
            <consortium name="EnsemblPlants"/>
        </authorList>
    </citation>
    <scope>IDENTIFICATION</scope>
</reference>
<keyword evidence="3" id="KW-0808">Transferase</keyword>
<dbReference type="SMART" id="SM00220">
    <property type="entry name" value="S_TKc"/>
    <property type="match status" value="1"/>
</dbReference>
<dbReference type="InterPro" id="IPR008271">
    <property type="entry name" value="Ser/Thr_kinase_AS"/>
</dbReference>
<dbReference type="PROSITE" id="PS00107">
    <property type="entry name" value="PROTEIN_KINASE_ATP"/>
    <property type="match status" value="1"/>
</dbReference>
<dbReference type="HOGENOM" id="CLU_009498_0_0_1"/>
<dbReference type="eggNOG" id="KOG0667">
    <property type="taxonomic scope" value="Eukaryota"/>
</dbReference>
<dbReference type="OMA" id="SWRPHTG"/>
<reference evidence="10" key="2">
    <citation type="submission" date="2018-05" db="EMBL/GenBank/DDBJ databases">
        <title>OpunRS2 (Oryza punctata Reference Sequence Version 2).</title>
        <authorList>
            <person name="Zhang J."/>
            <person name="Kudrna D."/>
            <person name="Lee S."/>
            <person name="Talag J."/>
            <person name="Welchert J."/>
            <person name="Wing R.A."/>
        </authorList>
    </citation>
    <scope>NUCLEOTIDE SEQUENCE [LARGE SCALE GENOMIC DNA]</scope>
</reference>
<dbReference type="Gene3D" id="1.10.510.10">
    <property type="entry name" value="Transferase(Phosphotransferase) domain 1"/>
    <property type="match status" value="2"/>
</dbReference>
<evidence type="ECO:0000313" key="10">
    <source>
        <dbReference type="EnsemblPlants" id="OPUNC02G26850.1"/>
    </source>
</evidence>
<dbReference type="PROSITE" id="PS00108">
    <property type="entry name" value="PROTEIN_KINASE_ST"/>
    <property type="match status" value="1"/>
</dbReference>
<evidence type="ECO:0000256" key="7">
    <source>
        <dbReference type="PROSITE-ProRule" id="PRU10141"/>
    </source>
</evidence>
<keyword evidence="2" id="KW-0723">Serine/threonine-protein kinase</keyword>
<protein>
    <recommendedName>
        <fullName evidence="9">Protein kinase domain-containing protein</fullName>
    </recommendedName>
</protein>
<organism evidence="10">
    <name type="scientific">Oryza punctata</name>
    <name type="common">Red rice</name>
    <dbReference type="NCBI Taxonomy" id="4537"/>
    <lineage>
        <taxon>Eukaryota</taxon>
        <taxon>Viridiplantae</taxon>
        <taxon>Streptophyta</taxon>
        <taxon>Embryophyta</taxon>
        <taxon>Tracheophyta</taxon>
        <taxon>Spermatophyta</taxon>
        <taxon>Magnoliopsida</taxon>
        <taxon>Liliopsida</taxon>
        <taxon>Poales</taxon>
        <taxon>Poaceae</taxon>
        <taxon>BOP clade</taxon>
        <taxon>Oryzoideae</taxon>
        <taxon>Oryzeae</taxon>
        <taxon>Oryzinae</taxon>
        <taxon>Oryza</taxon>
    </lineage>
</organism>
<dbReference type="FunFam" id="3.30.200.20:FF:000087">
    <property type="entry name" value="Dual specificity tyrosine-phosphorylation-regulated kinase 1A"/>
    <property type="match status" value="1"/>
</dbReference>
<name>A0A0E0K431_ORYPU</name>
<dbReference type="EnsemblPlants" id="OPUNC02G26850.1">
    <property type="protein sequence ID" value="OPUNC02G26850.1"/>
    <property type="gene ID" value="OPUNC02G26850"/>
</dbReference>
<keyword evidence="4 7" id="KW-0547">Nucleotide-binding</keyword>
<evidence type="ECO:0000256" key="3">
    <source>
        <dbReference type="ARBA" id="ARBA00022679"/>
    </source>
</evidence>
<evidence type="ECO:0000256" key="1">
    <source>
        <dbReference type="ARBA" id="ARBA00008867"/>
    </source>
</evidence>
<feature type="binding site" evidence="7">
    <location>
        <position position="221"/>
    </location>
    <ligand>
        <name>ATP</name>
        <dbReference type="ChEBI" id="CHEBI:30616"/>
    </ligand>
</feature>
<feature type="compositionally biased region" description="Polar residues" evidence="8">
    <location>
        <begin position="747"/>
        <end position="756"/>
    </location>
</feature>
<feature type="compositionally biased region" description="Polar residues" evidence="8">
    <location>
        <begin position="769"/>
        <end position="785"/>
    </location>
</feature>
<dbReference type="GO" id="GO:0005524">
    <property type="term" value="F:ATP binding"/>
    <property type="evidence" value="ECO:0007669"/>
    <property type="project" value="UniProtKB-UniRule"/>
</dbReference>
<accession>A0A0E0K431</accession>
<dbReference type="InterPro" id="IPR050494">
    <property type="entry name" value="Ser_Thr_dual-spec_kinase"/>
</dbReference>
<keyword evidence="6 7" id="KW-0067">ATP-binding</keyword>
<proteinExistence type="inferred from homology"/>
<evidence type="ECO:0000256" key="8">
    <source>
        <dbReference type="SAM" id="MobiDB-lite"/>
    </source>
</evidence>
<dbReference type="GO" id="GO:0005737">
    <property type="term" value="C:cytoplasm"/>
    <property type="evidence" value="ECO:0007669"/>
    <property type="project" value="TreeGrafter"/>
</dbReference>
<feature type="region of interest" description="Disordered" evidence="8">
    <location>
        <begin position="705"/>
        <end position="804"/>
    </location>
</feature>
<evidence type="ECO:0000259" key="9">
    <source>
        <dbReference type="PROSITE" id="PS50011"/>
    </source>
</evidence>
<dbReference type="Gramene" id="OPUNC02G26850.1">
    <property type="protein sequence ID" value="OPUNC02G26850.1"/>
    <property type="gene ID" value="OPUNC02G26850"/>
</dbReference>
<keyword evidence="11" id="KW-1185">Reference proteome</keyword>
<dbReference type="STRING" id="4537.A0A0E0K431"/>
<evidence type="ECO:0000256" key="5">
    <source>
        <dbReference type="ARBA" id="ARBA00022777"/>
    </source>
</evidence>
<feature type="domain" description="Protein kinase" evidence="9">
    <location>
        <begin position="192"/>
        <end position="483"/>
    </location>
</feature>
<dbReference type="InterPro" id="IPR017441">
    <property type="entry name" value="Protein_kinase_ATP_BS"/>
</dbReference>
<dbReference type="PANTHER" id="PTHR24058:SF17">
    <property type="entry name" value="HOMEODOMAIN INTERACTING PROTEIN KINASE, ISOFORM D"/>
    <property type="match status" value="1"/>
</dbReference>
<dbReference type="GO" id="GO:0004674">
    <property type="term" value="F:protein serine/threonine kinase activity"/>
    <property type="evidence" value="ECO:0007669"/>
    <property type="project" value="UniProtKB-KW"/>
</dbReference>
<dbReference type="PROSITE" id="PS50011">
    <property type="entry name" value="PROTEIN_KINASE_DOM"/>
    <property type="match status" value="1"/>
</dbReference>
<dbReference type="InterPro" id="IPR011009">
    <property type="entry name" value="Kinase-like_dom_sf"/>
</dbReference>
<evidence type="ECO:0000256" key="2">
    <source>
        <dbReference type="ARBA" id="ARBA00022527"/>
    </source>
</evidence>
<keyword evidence="5" id="KW-0418">Kinase</keyword>
<dbReference type="GO" id="GO:0004713">
    <property type="term" value="F:protein tyrosine kinase activity"/>
    <property type="evidence" value="ECO:0007669"/>
    <property type="project" value="TreeGrafter"/>
</dbReference>
<evidence type="ECO:0000256" key="4">
    <source>
        <dbReference type="ARBA" id="ARBA00022741"/>
    </source>
</evidence>
<sequence>MQLDSAGGRLAAAAAAAAAYLEKRWEPGARWIGLRWWWWWWALDLRGGGGDWVLGLGGGCACGCMEVSGREVDAAGPPWRPSESTAFLPFAAATAGDLAGASLSGRRNGLAARSSNLSSVRKRPFVARLTTDIVQTFEKCNPEFKYSDSLNPKRFLTNPAVPAHNDGLDNANSDLILYVNLELVNKKSDRRYIIKEMLGQGTFGQVAKCWDAETNSYVAVKVIKNQPAFYQQAIMEVSLLSMLNEKYDPDDQHHIVRMLDFFLYQNHLCIAFEMLGHNLYELLKRNSLRGLQLKYVRTFSRQILDALVVMKDAGIIHCDLKPENILITPNVKTAAGVKVIDFGSACLEGKTIYSVGITDLRSGQPPDDLLREAKNTGRFFKQVGSIYPGIEVQNGPISAYRILTEEEIETRESKKPKVGRWYFPRGRLDKLIYTYPWKNLNGENLPETEKTDRLALVDFLRGLVEFDPNKRWSPLQASYHPFITGEAFTGPYEPIQETPRIPVGRVAAVDHNPGGGHWLAAGLSPQVVGSINRGLPFNNAFAPKIPFSYGSSCGSFGSHGSFNDNVGLASSYGSYDVNSVNMYHSPLGPSGFNLHSQDGGTFLGSSPDIRRRSYLYHGGGIRLSPGCPGPMSLGASPSQFTPPNSQMQIPITATGKYGSTSPARSSHGSLGKAAAVGQYNRRRNLGHPPISMPPHEYTSQLIQGHHGDGTISNHFDGYARGHSGYPQSALPNPGHFSWRPHTGAGSGLSTDTSNHGSFPPSRYSGFPPSHSSNVSADTLASTSSIPDPADWDPNYSEESLLQEDTSLSDALSDLHLKDASGQTNQSSRLAHIQSHAIANSNSLSMNQRGDRLFHASTLRESSASTGHVTYDGYHNANYSQLNFQSRHGQPFQRYNHMTASYLRPMGNHHNGQSVWPNYGMAEPPPATMTDGMPWGGRPGHSFTAGGLPSSFAGKDFGRIF</sequence>
<dbReference type="SUPFAM" id="SSF56112">
    <property type="entry name" value="Protein kinase-like (PK-like)"/>
    <property type="match status" value="1"/>
</dbReference>
<dbReference type="AlphaFoldDB" id="A0A0E0K431"/>
<evidence type="ECO:0000256" key="6">
    <source>
        <dbReference type="ARBA" id="ARBA00022840"/>
    </source>
</evidence>